<dbReference type="RefSeq" id="WP_369868809.1">
    <property type="nucleotide sequence ID" value="NZ_JBGFFE010000007.1"/>
</dbReference>
<sequence length="72" mass="8596">MDTNYVFDVTPDKEIVYTEDKQKAIYTPIEELEMVIAESFPESYVDPEKYARKLHDMYMAEYANKYKEVLKS</sequence>
<keyword evidence="2" id="KW-1185">Reference proteome</keyword>
<organism evidence="1 2">
    <name type="scientific">Clostridium lapidicellarium</name>
    <dbReference type="NCBI Taxonomy" id="3240931"/>
    <lineage>
        <taxon>Bacteria</taxon>
        <taxon>Bacillati</taxon>
        <taxon>Bacillota</taxon>
        <taxon>Clostridia</taxon>
        <taxon>Eubacteriales</taxon>
        <taxon>Clostridiaceae</taxon>
        <taxon>Clostridium</taxon>
    </lineage>
</organism>
<gene>
    <name evidence="1" type="ORF">AB8S09_07110</name>
</gene>
<proteinExistence type="predicted"/>
<comment type="caution">
    <text evidence="1">The sequence shown here is derived from an EMBL/GenBank/DDBJ whole genome shotgun (WGS) entry which is preliminary data.</text>
</comment>
<accession>A0ABV4DVY9</accession>
<protein>
    <submittedName>
        <fullName evidence="1">Uncharacterized protein</fullName>
    </submittedName>
</protein>
<dbReference type="EMBL" id="JBGFFE010000007">
    <property type="protein sequence ID" value="MEY8763410.1"/>
    <property type="molecule type" value="Genomic_DNA"/>
</dbReference>
<reference evidence="1 2" key="1">
    <citation type="submission" date="2024-08" db="EMBL/GenBank/DDBJ databases">
        <title>Clostridium lapicellarii sp. nov., and Clostridium renhuaiense sp. nov., two species isolated from the mud in a fermentation cellar used for producing sauce-flavour Chinese liquors.</title>
        <authorList>
            <person name="Yang F."/>
            <person name="Wang H."/>
            <person name="Chen L.Q."/>
            <person name="Zhou N."/>
            <person name="Lu J.J."/>
            <person name="Pu X.X."/>
            <person name="Wan B."/>
            <person name="Wang L."/>
            <person name="Liu S.J."/>
        </authorList>
    </citation>
    <scope>NUCLEOTIDE SEQUENCE [LARGE SCALE GENOMIC DNA]</scope>
    <source>
        <strain evidence="1 2">MT-113</strain>
    </source>
</reference>
<evidence type="ECO:0000313" key="1">
    <source>
        <dbReference type="EMBL" id="MEY8763410.1"/>
    </source>
</evidence>
<evidence type="ECO:0000313" key="2">
    <source>
        <dbReference type="Proteomes" id="UP001565220"/>
    </source>
</evidence>
<name>A0ABV4DVY9_9CLOT</name>
<dbReference type="Proteomes" id="UP001565220">
    <property type="component" value="Unassembled WGS sequence"/>
</dbReference>